<evidence type="ECO:0000313" key="2">
    <source>
        <dbReference type="EMBL" id="CBY25450.1"/>
    </source>
</evidence>
<dbReference type="KEGG" id="yey:Y11_27311"/>
<gene>
    <name evidence="2" type="ordered locus">Y11_27311</name>
</gene>
<keyword evidence="1" id="KW-0472">Membrane</keyword>
<dbReference type="AlphaFoldDB" id="A0A0H3NX78"/>
<dbReference type="PATRIC" id="fig|930944.6.peg.2718"/>
<feature type="transmembrane region" description="Helical" evidence="1">
    <location>
        <begin position="6"/>
        <end position="27"/>
    </location>
</feature>
<sequence>MDNYKMYLLSVLFLVMIEFVFVNRLFVITKNPHRGGFFYSE</sequence>
<accession>A0A0H3NX78</accession>
<dbReference type="EMBL" id="FR729477">
    <property type="protein sequence ID" value="CBY25450.1"/>
    <property type="molecule type" value="Genomic_DNA"/>
</dbReference>
<organism evidence="2 3">
    <name type="scientific">Yersinia enterocolitica subsp. palearctica serotype O:3 (strain DSM 13030 / CIP 106945 / Y11)</name>
    <dbReference type="NCBI Taxonomy" id="930944"/>
    <lineage>
        <taxon>Bacteria</taxon>
        <taxon>Pseudomonadati</taxon>
        <taxon>Pseudomonadota</taxon>
        <taxon>Gammaproteobacteria</taxon>
        <taxon>Enterobacterales</taxon>
        <taxon>Yersiniaceae</taxon>
        <taxon>Yersinia</taxon>
    </lineage>
</organism>
<evidence type="ECO:0000256" key="1">
    <source>
        <dbReference type="SAM" id="Phobius"/>
    </source>
</evidence>
<evidence type="ECO:0000313" key="3">
    <source>
        <dbReference type="Proteomes" id="UP000008084"/>
    </source>
</evidence>
<dbReference type="HOGENOM" id="CLU_3279033_0_0_6"/>
<protein>
    <submittedName>
        <fullName evidence="2">Uncharacterized protein</fullName>
    </submittedName>
</protein>
<proteinExistence type="predicted"/>
<name>A0A0H3NX78_YERE1</name>
<keyword evidence="1" id="KW-1133">Transmembrane helix</keyword>
<reference evidence="2 3" key="1">
    <citation type="journal article" date="2011" name="J. Bacteriol.">
        <title>Complete genome sequence of Yersinia enterocolitica subsp. palearctica serogroup O:3.</title>
        <authorList>
            <person name="Batzilla J."/>
            <person name="Hoper D."/>
            <person name="Antonenka U."/>
            <person name="Heesemann J."/>
            <person name="Rakin A."/>
        </authorList>
    </citation>
    <scope>NUCLEOTIDE SEQUENCE [LARGE SCALE GENOMIC DNA]</scope>
    <source>
        <strain evidence="3">DSM 13030 / CIP 106945 / Y11</strain>
    </source>
</reference>
<keyword evidence="1" id="KW-0812">Transmembrane</keyword>
<dbReference type="Proteomes" id="UP000008084">
    <property type="component" value="Chromosome"/>
</dbReference>